<gene>
    <name evidence="1" type="ORF">LMG28688_06919</name>
</gene>
<accession>A0A6J5GYM3</accession>
<evidence type="ECO:0000313" key="2">
    <source>
        <dbReference type="Proteomes" id="UP000494119"/>
    </source>
</evidence>
<evidence type="ECO:0008006" key="3">
    <source>
        <dbReference type="Google" id="ProtNLM"/>
    </source>
</evidence>
<sequence>MSLRASAVELSALRTEEIERMYALYAASYCDTAREQFGKDLDDKTHCIVLRGPDDVIQGFSTLKHYTTRWNGSAIRVIFSGDTIVDPAHWGSQQLAFAWIRHAGEIWREAPDLPLFWFLIVKGHRTYRYLRAFARDYAPRAEVQTDDDARALMDHLATERYGHAYDCETGLLAFDEPQGRLVPALAEIPAAHRTLPEVDYFLKRNPRYTRGDELVCLCELKASNLRPLARRLFEAG</sequence>
<dbReference type="AlphaFoldDB" id="A0A6J5GYM3"/>
<reference evidence="1 2" key="1">
    <citation type="submission" date="2020-04" db="EMBL/GenBank/DDBJ databases">
        <authorList>
            <person name="De Canck E."/>
        </authorList>
    </citation>
    <scope>NUCLEOTIDE SEQUENCE [LARGE SCALE GENOMIC DNA]</scope>
    <source>
        <strain evidence="1 2">LMG 28688</strain>
    </source>
</reference>
<protein>
    <recommendedName>
        <fullName evidence="3">GNAT family N-acetyltransferase</fullName>
    </recommendedName>
</protein>
<dbReference type="Proteomes" id="UP000494119">
    <property type="component" value="Unassembled WGS sequence"/>
</dbReference>
<keyword evidence="2" id="KW-1185">Reference proteome</keyword>
<proteinExistence type="predicted"/>
<dbReference type="RefSeq" id="WP_175198342.1">
    <property type="nucleotide sequence ID" value="NZ_CADIKL010000064.1"/>
</dbReference>
<evidence type="ECO:0000313" key="1">
    <source>
        <dbReference type="EMBL" id="CAB3809091.1"/>
    </source>
</evidence>
<dbReference type="InterPro" id="IPR016181">
    <property type="entry name" value="Acyl_CoA_acyltransferase"/>
</dbReference>
<name>A0A6J5GYM3_9BURK</name>
<dbReference type="SUPFAM" id="SSF55729">
    <property type="entry name" value="Acyl-CoA N-acyltransferases (Nat)"/>
    <property type="match status" value="1"/>
</dbReference>
<organism evidence="1 2">
    <name type="scientific">Paraburkholderia caffeinitolerans</name>
    <dbReference type="NCBI Taxonomy" id="1723730"/>
    <lineage>
        <taxon>Bacteria</taxon>
        <taxon>Pseudomonadati</taxon>
        <taxon>Pseudomonadota</taxon>
        <taxon>Betaproteobacteria</taxon>
        <taxon>Burkholderiales</taxon>
        <taxon>Burkholderiaceae</taxon>
        <taxon>Paraburkholderia</taxon>
    </lineage>
</organism>
<dbReference type="EMBL" id="CADIKL010000064">
    <property type="protein sequence ID" value="CAB3809091.1"/>
    <property type="molecule type" value="Genomic_DNA"/>
</dbReference>